<proteinExistence type="predicted"/>
<feature type="region of interest" description="Disordered" evidence="1">
    <location>
        <begin position="1"/>
        <end position="48"/>
    </location>
</feature>
<reference evidence="3" key="1">
    <citation type="submission" date="2013-09" db="EMBL/GenBank/DDBJ databases">
        <title>Corchorus olitorius genome sequencing.</title>
        <authorList>
            <person name="Alam M."/>
            <person name="Haque M.S."/>
            <person name="Islam M.S."/>
            <person name="Emdad E.M."/>
            <person name="Islam M.M."/>
            <person name="Ahmed B."/>
            <person name="Halim A."/>
            <person name="Hossen Q.M.M."/>
            <person name="Hossain M.Z."/>
            <person name="Ahmed R."/>
            <person name="Khan M.M."/>
            <person name="Islam R."/>
            <person name="Rashid M.M."/>
            <person name="Khan S.A."/>
            <person name="Rahman M.S."/>
            <person name="Alam M."/>
            <person name="Yahiya A.S."/>
            <person name="Khan M.S."/>
            <person name="Azam M.S."/>
            <person name="Haque T."/>
            <person name="Lashkar M.Z.H."/>
            <person name="Akhand A.I."/>
            <person name="Morshed G."/>
            <person name="Roy S."/>
            <person name="Uddin K.S."/>
            <person name="Rabeya T."/>
            <person name="Hossain A.S."/>
            <person name="Chowdhury A."/>
            <person name="Snigdha A.R."/>
            <person name="Mortoza M.S."/>
            <person name="Matin S.A."/>
            <person name="Hoque S.M.E."/>
            <person name="Islam M.K."/>
            <person name="Roy D.K."/>
            <person name="Haider R."/>
            <person name="Moosa M.M."/>
            <person name="Elias S.M."/>
            <person name="Hasan A.M."/>
            <person name="Jahan S."/>
            <person name="Shafiuddin M."/>
            <person name="Mahmood N."/>
            <person name="Shommy N.S."/>
        </authorList>
    </citation>
    <scope>NUCLEOTIDE SEQUENCE [LARGE SCALE GENOMIC DNA]</scope>
    <source>
        <strain evidence="3">cv. O-4</strain>
    </source>
</reference>
<gene>
    <name evidence="2" type="ORF">COLO4_08673</name>
</gene>
<evidence type="ECO:0000313" key="2">
    <source>
        <dbReference type="EMBL" id="OMP05647.1"/>
    </source>
</evidence>
<comment type="caution">
    <text evidence="2">The sequence shown here is derived from an EMBL/GenBank/DDBJ whole genome shotgun (WGS) entry which is preliminary data.</text>
</comment>
<sequence>MEAALQVGSAAPRSCQGGLPASGHPQKLSLRSGPPRVRQGTLAVRIKP</sequence>
<protein>
    <submittedName>
        <fullName evidence="2">Uncharacterized protein</fullName>
    </submittedName>
</protein>
<name>A0A1R3KEX3_9ROSI</name>
<keyword evidence="3" id="KW-1185">Reference proteome</keyword>
<evidence type="ECO:0000256" key="1">
    <source>
        <dbReference type="SAM" id="MobiDB-lite"/>
    </source>
</evidence>
<dbReference type="EMBL" id="AWUE01013927">
    <property type="protein sequence ID" value="OMP05647.1"/>
    <property type="molecule type" value="Genomic_DNA"/>
</dbReference>
<accession>A0A1R3KEX3</accession>
<evidence type="ECO:0000313" key="3">
    <source>
        <dbReference type="Proteomes" id="UP000187203"/>
    </source>
</evidence>
<organism evidence="2 3">
    <name type="scientific">Corchorus olitorius</name>
    <dbReference type="NCBI Taxonomy" id="93759"/>
    <lineage>
        <taxon>Eukaryota</taxon>
        <taxon>Viridiplantae</taxon>
        <taxon>Streptophyta</taxon>
        <taxon>Embryophyta</taxon>
        <taxon>Tracheophyta</taxon>
        <taxon>Spermatophyta</taxon>
        <taxon>Magnoliopsida</taxon>
        <taxon>eudicotyledons</taxon>
        <taxon>Gunneridae</taxon>
        <taxon>Pentapetalae</taxon>
        <taxon>rosids</taxon>
        <taxon>malvids</taxon>
        <taxon>Malvales</taxon>
        <taxon>Malvaceae</taxon>
        <taxon>Grewioideae</taxon>
        <taxon>Apeibeae</taxon>
        <taxon>Corchorus</taxon>
    </lineage>
</organism>
<dbReference type="AlphaFoldDB" id="A0A1R3KEX3"/>
<dbReference type="Proteomes" id="UP000187203">
    <property type="component" value="Unassembled WGS sequence"/>
</dbReference>